<feature type="transmembrane region" description="Helical" evidence="5">
    <location>
        <begin position="109"/>
        <end position="127"/>
    </location>
</feature>
<evidence type="ECO:0000313" key="7">
    <source>
        <dbReference type="EMBL" id="STX80373.1"/>
    </source>
</evidence>
<feature type="transmembrane region" description="Helical" evidence="5">
    <location>
        <begin position="84"/>
        <end position="102"/>
    </location>
</feature>
<accession>A0A129F366</accession>
<gene>
    <name evidence="7" type="ORF">NCTC12000_02385</name>
    <name evidence="6" type="ORF">O6C86_15205</name>
</gene>
<dbReference type="OMA" id="GGYDNHH"/>
<evidence type="ECO:0000256" key="2">
    <source>
        <dbReference type="ARBA" id="ARBA00022692"/>
    </source>
</evidence>
<reference evidence="6" key="2">
    <citation type="submission" date="2022-12" db="EMBL/GenBank/DDBJ databases">
        <title>Comparative genomics of Legionella pneumophila isolates from the West Bank and Germany support molecular epidemiology of Legionnaires disease.</title>
        <authorList>
            <person name="Zayed A.R."/>
            <person name="Bitar D.M."/>
            <person name="Steinert M."/>
            <person name="Lueck C."/>
            <person name="Brettar I."/>
            <person name="Hoefle M.G."/>
            <person name="Bunk B."/>
        </authorList>
    </citation>
    <scope>NUCLEOTIDE SEQUENCE</scope>
    <source>
        <strain evidence="6">H23</strain>
    </source>
</reference>
<dbReference type="PANTHER" id="PTHR35371">
    <property type="entry name" value="INNER MEMBRANE PROTEIN"/>
    <property type="match status" value="1"/>
</dbReference>
<keyword evidence="2 5" id="KW-0812">Transmembrane</keyword>
<dbReference type="AlphaFoldDB" id="A0A129F366"/>
<organism evidence="7 8">
    <name type="scientific">Legionella pneumophila</name>
    <dbReference type="NCBI Taxonomy" id="446"/>
    <lineage>
        <taxon>Bacteria</taxon>
        <taxon>Pseudomonadati</taxon>
        <taxon>Pseudomonadota</taxon>
        <taxon>Gammaproteobacteria</taxon>
        <taxon>Legionellales</taxon>
        <taxon>Legionellaceae</taxon>
        <taxon>Legionella</taxon>
    </lineage>
</organism>
<evidence type="ECO:0000256" key="5">
    <source>
        <dbReference type="SAM" id="Phobius"/>
    </source>
</evidence>
<protein>
    <submittedName>
        <fullName evidence="6">MAPEG family protein</fullName>
    </submittedName>
    <submittedName>
        <fullName evidence="7">Transmembrane protein</fullName>
    </submittedName>
</protein>
<evidence type="ECO:0000313" key="8">
    <source>
        <dbReference type="Proteomes" id="UP000254631"/>
    </source>
</evidence>
<name>A0A129F366_LEGPN</name>
<dbReference type="InterPro" id="IPR001129">
    <property type="entry name" value="Membr-assoc_MAPEG"/>
</dbReference>
<keyword evidence="3 5" id="KW-1133">Transmembrane helix</keyword>
<sequence length="128" mass="14462">MYTVIVCLFIAILLPYLAKVPVAYAMHKAGGYNNRYPREQQARLQGFGARALAAHQNAFESLLIFATASLTALATNSVTLMTQYFAIAYIISRLFYHLFYLLNWSSLRSTVWFLGVICCLSILWLSIP</sequence>
<proteinExistence type="predicted"/>
<dbReference type="Proteomes" id="UP000254631">
    <property type="component" value="Unassembled WGS sequence"/>
</dbReference>
<dbReference type="SUPFAM" id="SSF161084">
    <property type="entry name" value="MAPEG domain-like"/>
    <property type="match status" value="1"/>
</dbReference>
<dbReference type="Proteomes" id="UP001071279">
    <property type="component" value="Unassembled WGS sequence"/>
</dbReference>
<dbReference type="RefSeq" id="WP_011947098.1">
    <property type="nucleotide sequence ID" value="NZ_BAZA01000048.1"/>
</dbReference>
<dbReference type="GO" id="GO:0016020">
    <property type="term" value="C:membrane"/>
    <property type="evidence" value="ECO:0007669"/>
    <property type="project" value="UniProtKB-SubCell"/>
</dbReference>
<dbReference type="Gene3D" id="1.20.120.550">
    <property type="entry name" value="Membrane associated eicosanoid/glutathione metabolism-like domain"/>
    <property type="match status" value="1"/>
</dbReference>
<dbReference type="PANTHER" id="PTHR35371:SF1">
    <property type="entry name" value="BLR7753 PROTEIN"/>
    <property type="match status" value="1"/>
</dbReference>
<evidence type="ECO:0000256" key="1">
    <source>
        <dbReference type="ARBA" id="ARBA00004370"/>
    </source>
</evidence>
<evidence type="ECO:0000256" key="3">
    <source>
        <dbReference type="ARBA" id="ARBA00022989"/>
    </source>
</evidence>
<keyword evidence="4 5" id="KW-0472">Membrane</keyword>
<dbReference type="EMBL" id="UGOL01000001">
    <property type="protein sequence ID" value="STX80373.1"/>
    <property type="molecule type" value="Genomic_DNA"/>
</dbReference>
<reference evidence="7 8" key="1">
    <citation type="submission" date="2018-06" db="EMBL/GenBank/DDBJ databases">
        <authorList>
            <consortium name="Pathogen Informatics"/>
            <person name="Doyle S."/>
        </authorList>
    </citation>
    <scope>NUCLEOTIDE SEQUENCE [LARGE SCALE GENOMIC DNA]</scope>
    <source>
        <strain evidence="7 8">NCTC12000</strain>
    </source>
</reference>
<dbReference type="STRING" id="91892.BIZ52_10675"/>
<evidence type="ECO:0000313" key="6">
    <source>
        <dbReference type="EMBL" id="MCZ4720550.1"/>
    </source>
</evidence>
<comment type="subcellular location">
    <subcellularLocation>
        <location evidence="1">Membrane</location>
    </subcellularLocation>
</comment>
<dbReference type="Pfam" id="PF01124">
    <property type="entry name" value="MAPEG"/>
    <property type="match status" value="1"/>
</dbReference>
<dbReference type="InterPro" id="IPR023352">
    <property type="entry name" value="MAPEG-like_dom_sf"/>
</dbReference>
<dbReference type="EMBL" id="JAPXIC010000095">
    <property type="protein sequence ID" value="MCZ4720550.1"/>
    <property type="molecule type" value="Genomic_DNA"/>
</dbReference>
<evidence type="ECO:0000256" key="4">
    <source>
        <dbReference type="ARBA" id="ARBA00023136"/>
    </source>
</evidence>